<dbReference type="STRING" id="1121322.SAMN02745136_03787"/>
<sequence>MPYDYTKLIGYKIIKGEVLIKRKILNAFIEKGYMITFEQWIVLNVLYAEPGIIQSEIAQRTYKDKTNVTRILDVLAKNGYIIREANDKDRRIACVYLTDAAKKMFADIIPYIEEINEHFCNGISEEELALFDDIFGRLCKNAE</sequence>
<dbReference type="InterPro" id="IPR023187">
    <property type="entry name" value="Tscrpt_reg_MarR-type_CS"/>
</dbReference>
<dbReference type="PROSITE" id="PS50995">
    <property type="entry name" value="HTH_MARR_2"/>
    <property type="match status" value="1"/>
</dbReference>
<dbReference type="GO" id="GO:0003677">
    <property type="term" value="F:DNA binding"/>
    <property type="evidence" value="ECO:0007669"/>
    <property type="project" value="UniProtKB-KW"/>
</dbReference>
<organism evidence="5 6">
    <name type="scientific">Anaerocolumna jejuensis DSM 15929</name>
    <dbReference type="NCBI Taxonomy" id="1121322"/>
    <lineage>
        <taxon>Bacteria</taxon>
        <taxon>Bacillati</taxon>
        <taxon>Bacillota</taxon>
        <taxon>Clostridia</taxon>
        <taxon>Lachnospirales</taxon>
        <taxon>Lachnospiraceae</taxon>
        <taxon>Anaerocolumna</taxon>
    </lineage>
</organism>
<feature type="domain" description="HTH marR-type" evidence="4">
    <location>
        <begin position="1"/>
        <end position="140"/>
    </location>
</feature>
<evidence type="ECO:0000313" key="5">
    <source>
        <dbReference type="EMBL" id="SHK98000.1"/>
    </source>
</evidence>
<dbReference type="InterPro" id="IPR000835">
    <property type="entry name" value="HTH_MarR-typ"/>
</dbReference>
<evidence type="ECO:0000256" key="3">
    <source>
        <dbReference type="ARBA" id="ARBA00023163"/>
    </source>
</evidence>
<evidence type="ECO:0000256" key="1">
    <source>
        <dbReference type="ARBA" id="ARBA00023015"/>
    </source>
</evidence>
<protein>
    <submittedName>
        <fullName evidence="5">DNA-binding transcriptional regulator, MarR family</fullName>
    </submittedName>
</protein>
<dbReference type="AlphaFoldDB" id="A0A1M6WW48"/>
<dbReference type="Pfam" id="PF12802">
    <property type="entry name" value="MarR_2"/>
    <property type="match status" value="1"/>
</dbReference>
<evidence type="ECO:0000256" key="2">
    <source>
        <dbReference type="ARBA" id="ARBA00023125"/>
    </source>
</evidence>
<evidence type="ECO:0000313" key="6">
    <source>
        <dbReference type="Proteomes" id="UP000184386"/>
    </source>
</evidence>
<accession>A0A1M6WW48</accession>
<dbReference type="InterPro" id="IPR036388">
    <property type="entry name" value="WH-like_DNA-bd_sf"/>
</dbReference>
<dbReference type="PRINTS" id="PR00598">
    <property type="entry name" value="HTHMARR"/>
</dbReference>
<dbReference type="SUPFAM" id="SSF46785">
    <property type="entry name" value="Winged helix' DNA-binding domain"/>
    <property type="match status" value="1"/>
</dbReference>
<dbReference type="EMBL" id="FRAC01000021">
    <property type="protein sequence ID" value="SHK98000.1"/>
    <property type="molecule type" value="Genomic_DNA"/>
</dbReference>
<gene>
    <name evidence="5" type="ORF">SAMN02745136_03787</name>
</gene>
<evidence type="ECO:0000259" key="4">
    <source>
        <dbReference type="PROSITE" id="PS50995"/>
    </source>
</evidence>
<keyword evidence="2 5" id="KW-0238">DNA-binding</keyword>
<dbReference type="Gene3D" id="1.10.10.10">
    <property type="entry name" value="Winged helix-like DNA-binding domain superfamily/Winged helix DNA-binding domain"/>
    <property type="match status" value="1"/>
</dbReference>
<dbReference type="PROSITE" id="PS01117">
    <property type="entry name" value="HTH_MARR_1"/>
    <property type="match status" value="1"/>
</dbReference>
<keyword evidence="1" id="KW-0805">Transcription regulation</keyword>
<dbReference type="InterPro" id="IPR036390">
    <property type="entry name" value="WH_DNA-bd_sf"/>
</dbReference>
<name>A0A1M6WW48_9FIRM</name>
<dbReference type="SMART" id="SM00347">
    <property type="entry name" value="HTH_MARR"/>
    <property type="match status" value="1"/>
</dbReference>
<keyword evidence="6" id="KW-1185">Reference proteome</keyword>
<dbReference type="OrthoDB" id="9808725at2"/>
<reference evidence="5 6" key="1">
    <citation type="submission" date="2016-11" db="EMBL/GenBank/DDBJ databases">
        <authorList>
            <person name="Jaros S."/>
            <person name="Januszkiewicz K."/>
            <person name="Wedrychowicz H."/>
        </authorList>
    </citation>
    <scope>NUCLEOTIDE SEQUENCE [LARGE SCALE GENOMIC DNA]</scope>
    <source>
        <strain evidence="5 6">DSM 15929</strain>
    </source>
</reference>
<keyword evidence="3" id="KW-0804">Transcription</keyword>
<dbReference type="RefSeq" id="WP_073278417.1">
    <property type="nucleotide sequence ID" value="NZ_FRAC01000021.1"/>
</dbReference>
<dbReference type="PANTHER" id="PTHR42756">
    <property type="entry name" value="TRANSCRIPTIONAL REGULATOR, MARR"/>
    <property type="match status" value="1"/>
</dbReference>
<dbReference type="Proteomes" id="UP000184386">
    <property type="component" value="Unassembled WGS sequence"/>
</dbReference>
<dbReference type="GO" id="GO:0003700">
    <property type="term" value="F:DNA-binding transcription factor activity"/>
    <property type="evidence" value="ECO:0007669"/>
    <property type="project" value="InterPro"/>
</dbReference>
<dbReference type="PANTHER" id="PTHR42756:SF1">
    <property type="entry name" value="TRANSCRIPTIONAL REPRESSOR OF EMRAB OPERON"/>
    <property type="match status" value="1"/>
</dbReference>
<proteinExistence type="predicted"/>